<proteinExistence type="predicted"/>
<evidence type="ECO:0000313" key="2">
    <source>
        <dbReference type="Proteomes" id="UP000886743"/>
    </source>
</evidence>
<accession>A0A9D1NFC8</accession>
<organism evidence="1 2">
    <name type="scientific">Candidatus Aphodoplasma excrementigallinarum</name>
    <dbReference type="NCBI Taxonomy" id="2840673"/>
    <lineage>
        <taxon>Bacteria</taxon>
        <taxon>Bacillati</taxon>
        <taxon>Bacillota</taxon>
        <taxon>Clostridia</taxon>
        <taxon>Eubacteriales</taxon>
        <taxon>Candidatus Aphodoplasma</taxon>
    </lineage>
</organism>
<evidence type="ECO:0000313" key="1">
    <source>
        <dbReference type="EMBL" id="HIV02040.1"/>
    </source>
</evidence>
<sequence>VNDSVNTADGDIVFISSDTKRHMYDISHRVRMVDTSGFALKSYDEFYGFLCGLISNNFDISNIFIDSVFKIVGTETDGLEKFFEDIEGLAKHYDLSFLFTISMDTADAPQYIKQYA</sequence>
<dbReference type="EMBL" id="DVOF01000013">
    <property type="protein sequence ID" value="HIV02040.1"/>
    <property type="molecule type" value="Genomic_DNA"/>
</dbReference>
<dbReference type="AlphaFoldDB" id="A0A9D1NFC8"/>
<reference evidence="1" key="1">
    <citation type="submission" date="2020-10" db="EMBL/GenBank/DDBJ databases">
        <authorList>
            <person name="Gilroy R."/>
        </authorList>
    </citation>
    <scope>NUCLEOTIDE SEQUENCE</scope>
    <source>
        <strain evidence="1">4920</strain>
    </source>
</reference>
<comment type="caution">
    <text evidence="1">The sequence shown here is derived from an EMBL/GenBank/DDBJ whole genome shotgun (WGS) entry which is preliminary data.</text>
</comment>
<dbReference type="Proteomes" id="UP000886743">
    <property type="component" value="Unassembled WGS sequence"/>
</dbReference>
<feature type="non-terminal residue" evidence="1">
    <location>
        <position position="1"/>
    </location>
</feature>
<protein>
    <submittedName>
        <fullName evidence="1">Uncharacterized protein</fullName>
    </submittedName>
</protein>
<name>A0A9D1NFC8_9FIRM</name>
<reference evidence="1" key="2">
    <citation type="journal article" date="2021" name="PeerJ">
        <title>Extensive microbial diversity within the chicken gut microbiome revealed by metagenomics and culture.</title>
        <authorList>
            <person name="Gilroy R."/>
            <person name="Ravi A."/>
            <person name="Getino M."/>
            <person name="Pursley I."/>
            <person name="Horton D.L."/>
            <person name="Alikhan N.F."/>
            <person name="Baker D."/>
            <person name="Gharbi K."/>
            <person name="Hall N."/>
            <person name="Watson M."/>
            <person name="Adriaenssens E.M."/>
            <person name="Foster-Nyarko E."/>
            <person name="Jarju S."/>
            <person name="Secka A."/>
            <person name="Antonio M."/>
            <person name="Oren A."/>
            <person name="Chaudhuri R.R."/>
            <person name="La Ragione R."/>
            <person name="Hildebrand F."/>
            <person name="Pallen M.J."/>
        </authorList>
    </citation>
    <scope>NUCLEOTIDE SEQUENCE</scope>
    <source>
        <strain evidence="1">4920</strain>
    </source>
</reference>
<gene>
    <name evidence="1" type="ORF">IAC74_00590</name>
</gene>